<evidence type="ECO:0000259" key="8">
    <source>
        <dbReference type="Pfam" id="PF06429"/>
    </source>
</evidence>
<dbReference type="PANTHER" id="PTHR30435:SF2">
    <property type="entry name" value="FLAGELLAR BASAL-BODY ROD PROTEIN FLGC"/>
    <property type="match status" value="1"/>
</dbReference>
<keyword evidence="11" id="KW-1185">Reference proteome</keyword>
<reference evidence="9" key="1">
    <citation type="journal article" date="2014" name="Int. J. Syst. Evol. Microbiol.">
        <title>Complete genome sequence of Corynebacterium casei LMG S-19264T (=DSM 44701T), isolated from a smear-ripened cheese.</title>
        <authorList>
            <consortium name="US DOE Joint Genome Institute (JGI-PGF)"/>
            <person name="Walter F."/>
            <person name="Albersmeier A."/>
            <person name="Kalinowski J."/>
            <person name="Ruckert C."/>
        </authorList>
    </citation>
    <scope>NUCLEOTIDE SEQUENCE</scope>
    <source>
        <strain evidence="9">CGMCC 1.10859</strain>
    </source>
</reference>
<dbReference type="Proteomes" id="UP000634647">
    <property type="component" value="Unassembled WGS sequence"/>
</dbReference>
<organism evidence="9 12">
    <name type="scientific">Allgaiera indica</name>
    <dbReference type="NCBI Taxonomy" id="765699"/>
    <lineage>
        <taxon>Bacteria</taxon>
        <taxon>Pseudomonadati</taxon>
        <taxon>Pseudomonadota</taxon>
        <taxon>Alphaproteobacteria</taxon>
        <taxon>Rhodobacterales</taxon>
        <taxon>Paracoccaceae</taxon>
        <taxon>Allgaiera</taxon>
    </lineage>
</organism>
<dbReference type="InterPro" id="IPR010930">
    <property type="entry name" value="Flg_bb/hook_C_dom"/>
</dbReference>
<comment type="caution">
    <text evidence="9">The sequence shown here is derived from an EMBL/GenBank/DDBJ whole genome shotgun (WGS) entry which is preliminary data.</text>
</comment>
<evidence type="ECO:0000256" key="3">
    <source>
        <dbReference type="ARBA" id="ARBA00017941"/>
    </source>
</evidence>
<reference evidence="9" key="3">
    <citation type="submission" date="2023-06" db="EMBL/GenBank/DDBJ databases">
        <authorList>
            <person name="Sun Q."/>
            <person name="Zhou Y."/>
        </authorList>
    </citation>
    <scope>NUCLEOTIDE SEQUENCE</scope>
    <source>
        <strain evidence="9">CGMCC 1.10859</strain>
    </source>
</reference>
<keyword evidence="9" id="KW-0966">Cell projection</keyword>
<evidence type="ECO:0000256" key="4">
    <source>
        <dbReference type="ARBA" id="ARBA00023143"/>
    </source>
</evidence>
<dbReference type="PANTHER" id="PTHR30435">
    <property type="entry name" value="FLAGELLAR PROTEIN"/>
    <property type="match status" value="1"/>
</dbReference>
<dbReference type="Proteomes" id="UP000199541">
    <property type="component" value="Unassembled WGS sequence"/>
</dbReference>
<dbReference type="Pfam" id="PF00460">
    <property type="entry name" value="Flg_bb_rod"/>
    <property type="match status" value="1"/>
</dbReference>
<evidence type="ECO:0000313" key="9">
    <source>
        <dbReference type="EMBL" id="GHD99298.1"/>
    </source>
</evidence>
<evidence type="ECO:0000259" key="7">
    <source>
        <dbReference type="Pfam" id="PF00460"/>
    </source>
</evidence>
<accession>A0AAN4ZXZ4</accession>
<comment type="subcellular location">
    <subcellularLocation>
        <location evidence="1 6">Bacterial flagellum basal body</location>
    </subcellularLocation>
</comment>
<proteinExistence type="inferred from homology"/>
<dbReference type="GO" id="GO:0030694">
    <property type="term" value="C:bacterial-type flagellum basal body, rod"/>
    <property type="evidence" value="ECO:0007669"/>
    <property type="project" value="UniProtKB-UniRule"/>
</dbReference>
<gene>
    <name evidence="9" type="ORF">GCM10008024_06120</name>
    <name evidence="10" type="ORF">SAMN05444006_102263</name>
</gene>
<name>A0AAN4ZXZ4_9RHOB</name>
<evidence type="ECO:0000313" key="11">
    <source>
        <dbReference type="Proteomes" id="UP000199541"/>
    </source>
</evidence>
<dbReference type="Pfam" id="PF06429">
    <property type="entry name" value="Flg_bbr_C"/>
    <property type="match status" value="1"/>
</dbReference>
<evidence type="ECO:0000256" key="1">
    <source>
        <dbReference type="ARBA" id="ARBA00004117"/>
    </source>
</evidence>
<evidence type="ECO:0000256" key="5">
    <source>
        <dbReference type="ARBA" id="ARBA00025933"/>
    </source>
</evidence>
<dbReference type="EMBL" id="FNOB01000002">
    <property type="protein sequence ID" value="SDW29265.1"/>
    <property type="molecule type" value="Genomic_DNA"/>
</dbReference>
<dbReference type="EMBL" id="BNAB01000002">
    <property type="protein sequence ID" value="GHD99298.1"/>
    <property type="molecule type" value="Genomic_DNA"/>
</dbReference>
<dbReference type="RefSeq" id="WP_035841697.1">
    <property type="nucleotide sequence ID" value="NZ_BNAB01000002.1"/>
</dbReference>
<evidence type="ECO:0000313" key="10">
    <source>
        <dbReference type="EMBL" id="SDW29265.1"/>
    </source>
</evidence>
<feature type="domain" description="Flagellar basal-body/hook protein C-terminal" evidence="8">
    <location>
        <begin position="90"/>
        <end position="135"/>
    </location>
</feature>
<comment type="similarity">
    <text evidence="2">Belongs to the flagella basal body rod proteins family.</text>
</comment>
<sequence length="137" mass="14845">MDDALKSIANIAASGLRAQAERLKIVSENVANAESTGTTPGSDPYRRKTISFGTMVDQATGAAEVKVTDIGQDPGNFRIRYDPGNPAANAQGYVKLPNVNPILEMSNMREASRSYEANINMLESGRKMEQQIVDLLK</sequence>
<keyword evidence="9" id="KW-0282">Flagellum</keyword>
<feature type="domain" description="Flagellar basal body rod protein N-terminal" evidence="7">
    <location>
        <begin position="10"/>
        <end position="36"/>
    </location>
</feature>
<keyword evidence="4 6" id="KW-0975">Bacterial flagellum</keyword>
<evidence type="ECO:0000256" key="6">
    <source>
        <dbReference type="RuleBase" id="RU362062"/>
    </source>
</evidence>
<dbReference type="AlphaFoldDB" id="A0AAN4ZXZ4"/>
<keyword evidence="9" id="KW-0969">Cilium</keyword>
<dbReference type="InterPro" id="IPR006299">
    <property type="entry name" value="FlgC"/>
</dbReference>
<dbReference type="NCBIfam" id="TIGR01395">
    <property type="entry name" value="FlgC"/>
    <property type="match status" value="1"/>
</dbReference>
<evidence type="ECO:0000256" key="2">
    <source>
        <dbReference type="ARBA" id="ARBA00009677"/>
    </source>
</evidence>
<protein>
    <recommendedName>
        <fullName evidence="3 6">Flagellar basal-body rod protein FlgC</fullName>
    </recommendedName>
</protein>
<comment type="subunit">
    <text evidence="5 6">The basal body constitutes a major portion of the flagellar organelle and consists of four rings (L,P,S, and M) mounted on a central rod. The rod consists of about 26 subunits of FlgG in the distal portion, and FlgB, FlgC and FlgF are thought to build up the proximal portion of the rod with about 6 subunits each.</text>
</comment>
<reference evidence="10 11" key="2">
    <citation type="submission" date="2016-10" db="EMBL/GenBank/DDBJ databases">
        <authorList>
            <person name="Varghese N."/>
            <person name="Submissions S."/>
        </authorList>
    </citation>
    <scope>NUCLEOTIDE SEQUENCE [LARGE SCALE GENOMIC DNA]</scope>
    <source>
        <strain evidence="10 11">DSM 24802</strain>
    </source>
</reference>
<dbReference type="InterPro" id="IPR001444">
    <property type="entry name" value="Flag_bb_rod_N"/>
</dbReference>
<dbReference type="GO" id="GO:0071978">
    <property type="term" value="P:bacterial-type flagellum-dependent swarming motility"/>
    <property type="evidence" value="ECO:0007669"/>
    <property type="project" value="TreeGrafter"/>
</dbReference>
<evidence type="ECO:0000313" key="12">
    <source>
        <dbReference type="Proteomes" id="UP000634647"/>
    </source>
</evidence>